<proteinExistence type="predicted"/>
<dbReference type="eggNOG" id="COG0438">
    <property type="taxonomic scope" value="Bacteria"/>
</dbReference>
<organism evidence="3 4">
    <name type="scientific">Paraburkholderia phytofirmans (strain DSM 17436 / LMG 22146 / PsJN)</name>
    <name type="common">Burkholderia phytofirmans</name>
    <dbReference type="NCBI Taxonomy" id="398527"/>
    <lineage>
        <taxon>Bacteria</taxon>
        <taxon>Pseudomonadati</taxon>
        <taxon>Pseudomonadota</taxon>
        <taxon>Betaproteobacteria</taxon>
        <taxon>Burkholderiales</taxon>
        <taxon>Burkholderiaceae</taxon>
        <taxon>Paraburkholderia</taxon>
    </lineage>
</organism>
<protein>
    <submittedName>
        <fullName evidence="3">Glycosyl transferase group 1</fullName>
    </submittedName>
</protein>
<dbReference type="eggNOG" id="COG3551">
    <property type="taxonomic scope" value="Bacteria"/>
</dbReference>
<evidence type="ECO:0000313" key="4">
    <source>
        <dbReference type="Proteomes" id="UP000001739"/>
    </source>
</evidence>
<dbReference type="InterPro" id="IPR001296">
    <property type="entry name" value="Glyco_trans_1"/>
</dbReference>
<dbReference type="Proteomes" id="UP000001739">
    <property type="component" value="Chromosome 2"/>
</dbReference>
<dbReference type="PANTHER" id="PTHR12526">
    <property type="entry name" value="GLYCOSYLTRANSFERASE"/>
    <property type="match status" value="1"/>
</dbReference>
<dbReference type="OrthoDB" id="9115520at2"/>
<dbReference type="KEGG" id="bpy:Bphyt_6712"/>
<dbReference type="PANTHER" id="PTHR12526:SF630">
    <property type="entry name" value="GLYCOSYLTRANSFERASE"/>
    <property type="match status" value="1"/>
</dbReference>
<gene>
    <name evidence="3" type="ordered locus">Bphyt_6712</name>
</gene>
<name>B2T9A5_PARPJ</name>
<dbReference type="EMBL" id="CP001053">
    <property type="protein sequence ID" value="ACD21007.1"/>
    <property type="molecule type" value="Genomic_DNA"/>
</dbReference>
<dbReference type="GO" id="GO:0016740">
    <property type="term" value="F:transferase activity"/>
    <property type="evidence" value="ECO:0007669"/>
    <property type="project" value="UniProtKB-KW"/>
</dbReference>
<evidence type="ECO:0000313" key="3">
    <source>
        <dbReference type="EMBL" id="ACD21007.1"/>
    </source>
</evidence>
<feature type="region of interest" description="Disordered" evidence="1">
    <location>
        <begin position="111"/>
        <end position="149"/>
    </location>
</feature>
<dbReference type="RefSeq" id="WP_012428507.1">
    <property type="nucleotide sequence ID" value="NC_010676.1"/>
</dbReference>
<keyword evidence="3" id="KW-0808">Transferase</keyword>
<feature type="domain" description="Glycosyl transferase family 1" evidence="2">
    <location>
        <begin position="481"/>
        <end position="633"/>
    </location>
</feature>
<accession>B2T9A5</accession>
<dbReference type="HOGENOM" id="CLU_412619_0_0_4"/>
<dbReference type="SUPFAM" id="SSF53756">
    <property type="entry name" value="UDP-Glycosyltransferase/glycogen phosphorylase"/>
    <property type="match status" value="1"/>
</dbReference>
<evidence type="ECO:0000256" key="1">
    <source>
        <dbReference type="SAM" id="MobiDB-lite"/>
    </source>
</evidence>
<reference evidence="3 4" key="1">
    <citation type="journal article" date="2011" name="J. Bacteriol.">
        <title>Complete genome sequence of the plant growth-promoting endophyte Burkholderia phytofirmans strain PsJN.</title>
        <authorList>
            <person name="Weilharter A."/>
            <person name="Mitter B."/>
            <person name="Shin M.V."/>
            <person name="Chain P.S."/>
            <person name="Nowak J."/>
            <person name="Sessitsch A."/>
        </authorList>
    </citation>
    <scope>NUCLEOTIDE SEQUENCE [LARGE SCALE GENOMIC DNA]</scope>
    <source>
        <strain evidence="4">DSM 17436 / LMG 22146 / PsJN</strain>
    </source>
</reference>
<sequence>MNSWIKTLRTKFTGKSAISGAIPRVLNFVRDRAILERSDHFDRGFYLSQNKDVAASKTDPVKHYLAHGAFEGRNPNPNFDSAAYLRKYPDVVAAGINPLVHYVRFGEAEGRTATPDAARARDGRGSSLEIIESAERGKTTDANSAGVRRARNIRESDRKKVADSGLFSATYYLDTYADIAVAKIDPLDHFMDQGWREGRRPNPTFDLGWYADQCPDVLKAGINPLIHYIDHGKAGGFESGPNPIIFEAARKMIAEAGAIEPSILLDNRLLEPESLYINHSNRGSPVLRAWQKLFASLERPFDYVIAIPWLVKGGADLAACNSVRAAIEKHGQASILLLLTDHDRREAEYWLPAGTNICVISDYDKELSRSDRAKIVEMLITAMRPKAVLNVNSGALWEATAKKGGALSSATDIYAYLFCRDYLPDGRAAGYADSHFREALPFLKRVYFDNTSFRNELVDQYGAPPSLQAKMTTLRQPMSTEADRDHQGGPATRDAVIWAGRFCEQKNIDLLIEIVTQAHEFSFDVFGYGDDAWTEKLEAAAATLSNLRLMGPFSSTSNLPLEDYNAFLFTSLWEGLPLTLADIALTGIPIVASSVGGVPELVTDDTGWCVSDYRSAEGYIRALEEIKSQPSSATKKGIAMRAHVRTTHSWSQFYSAICESPSFLD</sequence>
<dbReference type="Pfam" id="PF00534">
    <property type="entry name" value="Glycos_transf_1"/>
    <property type="match status" value="1"/>
</dbReference>
<dbReference type="Gene3D" id="3.40.50.2000">
    <property type="entry name" value="Glycogen Phosphorylase B"/>
    <property type="match status" value="1"/>
</dbReference>
<dbReference type="CDD" id="cd03801">
    <property type="entry name" value="GT4_PimA-like"/>
    <property type="match status" value="1"/>
</dbReference>
<dbReference type="AlphaFoldDB" id="B2T9A5"/>
<evidence type="ECO:0000259" key="2">
    <source>
        <dbReference type="Pfam" id="PF00534"/>
    </source>
</evidence>
<dbReference type="STRING" id="398527.Bphyt_6712"/>